<feature type="transmembrane region" description="Helical" evidence="1">
    <location>
        <begin position="149"/>
        <end position="182"/>
    </location>
</feature>
<sequence>MKADEYLRILTKNISNRKIRKEICVEMKNHITDQKEAYIKMGYCDEDAENAAIKDMGDPKATGEMLDSIHPVTIDWPQVIALIIITLALQLVKKLLELNGSDFLSIAPIDILRILGIFLSVYALVWIGIEKYSDLPLFYGKSQRGGSNANGVFICSLGIVMISHSLLQTIILICIFASIISIERFIIESKRIKKEQKFLWQQGVACEDFNYKGKGLFDNATKTVYSQRQSIKKGDPLIIVNMDGFNLIVKKAEPL</sequence>
<evidence type="ECO:0000313" key="2">
    <source>
        <dbReference type="EMBL" id="MDW8799755.1"/>
    </source>
</evidence>
<protein>
    <submittedName>
        <fullName evidence="2">NfeD family protein</fullName>
    </submittedName>
</protein>
<gene>
    <name evidence="2" type="ORF">P8V03_01130</name>
</gene>
<organism evidence="2 3">
    <name type="scientific">Clostridium tanneri</name>
    <dbReference type="NCBI Taxonomy" id="3037988"/>
    <lineage>
        <taxon>Bacteria</taxon>
        <taxon>Bacillati</taxon>
        <taxon>Bacillota</taxon>
        <taxon>Clostridia</taxon>
        <taxon>Eubacteriales</taxon>
        <taxon>Clostridiaceae</taxon>
        <taxon>Clostridium</taxon>
    </lineage>
</organism>
<dbReference type="EMBL" id="JARUJP010000001">
    <property type="protein sequence ID" value="MDW8799755.1"/>
    <property type="molecule type" value="Genomic_DNA"/>
</dbReference>
<keyword evidence="3" id="KW-1185">Reference proteome</keyword>
<name>A0ABU4JNR4_9CLOT</name>
<keyword evidence="1" id="KW-0812">Transmembrane</keyword>
<dbReference type="Proteomes" id="UP001281656">
    <property type="component" value="Unassembled WGS sequence"/>
</dbReference>
<evidence type="ECO:0000313" key="3">
    <source>
        <dbReference type="Proteomes" id="UP001281656"/>
    </source>
</evidence>
<proteinExistence type="predicted"/>
<feature type="transmembrane region" description="Helical" evidence="1">
    <location>
        <begin position="104"/>
        <end position="129"/>
    </location>
</feature>
<dbReference type="RefSeq" id="WP_318796442.1">
    <property type="nucleotide sequence ID" value="NZ_JARUJP010000001.1"/>
</dbReference>
<keyword evidence="1" id="KW-0472">Membrane</keyword>
<dbReference type="NCBIfam" id="NF038403">
    <property type="entry name" value="perm_prefix_1"/>
    <property type="match status" value="1"/>
</dbReference>
<keyword evidence="1" id="KW-1133">Transmembrane helix</keyword>
<dbReference type="InterPro" id="IPR047928">
    <property type="entry name" value="Perm_prefix_1"/>
</dbReference>
<reference evidence="2 3" key="1">
    <citation type="submission" date="2023-04" db="EMBL/GenBank/DDBJ databases">
        <title>Clostridium tannerae sp. nov., isolated from the fecal material of an alpaca.</title>
        <authorList>
            <person name="Miller S."/>
            <person name="Hendry M."/>
            <person name="King J."/>
            <person name="Sankaranarayanan K."/>
            <person name="Lawson P.A."/>
        </authorList>
    </citation>
    <scope>NUCLEOTIDE SEQUENCE [LARGE SCALE GENOMIC DNA]</scope>
    <source>
        <strain evidence="2 3">A1-XYC3</strain>
    </source>
</reference>
<accession>A0ABU4JNR4</accession>
<comment type="caution">
    <text evidence="2">The sequence shown here is derived from an EMBL/GenBank/DDBJ whole genome shotgun (WGS) entry which is preliminary data.</text>
</comment>
<evidence type="ECO:0000256" key="1">
    <source>
        <dbReference type="SAM" id="Phobius"/>
    </source>
</evidence>